<name>A0A229TBL8_9PSEU</name>
<dbReference type="InterPro" id="IPR020845">
    <property type="entry name" value="AMP-binding_CS"/>
</dbReference>
<feature type="compositionally biased region" description="Basic and acidic residues" evidence="1">
    <location>
        <begin position="478"/>
        <end position="489"/>
    </location>
</feature>
<keyword evidence="4" id="KW-0436">Ligase</keyword>
<dbReference type="PANTHER" id="PTHR45527">
    <property type="entry name" value="NONRIBOSOMAL PEPTIDE SYNTHETASE"/>
    <property type="match status" value="1"/>
</dbReference>
<dbReference type="GO" id="GO:0031177">
    <property type="term" value="F:phosphopantetheine binding"/>
    <property type="evidence" value="ECO:0007669"/>
    <property type="project" value="TreeGrafter"/>
</dbReference>
<sequence>MHEAVRAAARRYPDRPAVTGPDGSLTYAELDRRADAMAAHLAAAGVRPGDRVLIWAAKSCAVVTAMQAALRVGAVYVPLDSTSPARRAAKVARDCTPRVVCTTPERAREIRPWLEAPTVFVDLGEPLPAAVPPPVETGRDDLAFILYTSGSTGDPKGVCLSHANAFAFVRWAIETLAIGPGDRLANHAPFSFDLSVLDLYGALCTGAVVHLVGAELAYAPVQLADFLRQREITVWYSVPSALMLMLREGGLLDRPAPPSLRAVLFAGEVFPIGALRELAGWTRARLLNLYGPTETNVCTAHEVRAEDLLRDRPVPIGTAASGDTVWTVAPPGEPGELYVSGPSVMRGYWGREPHQGPYATGDLVTARDDGSFEYVGRRDAMAKVRGHRVELGDVEAALHTHPAVAEAAVVVGGQALEARLEAFVVLRPGARTGVLAIKRHCAERLPTYMIPGEVHPVSALPRTGNGKIDRTALVRASREGSAVGEEHSMRGAQHAGGR</sequence>
<protein>
    <submittedName>
        <fullName evidence="4">D-alanine--poly(Phosphoribitol) ligase</fullName>
    </submittedName>
</protein>
<dbReference type="AlphaFoldDB" id="A0A229TBL8"/>
<dbReference type="Proteomes" id="UP000215199">
    <property type="component" value="Unassembled WGS sequence"/>
</dbReference>
<accession>A0A229TBL8</accession>
<dbReference type="NCBIfam" id="TIGR01733">
    <property type="entry name" value="AA-adenyl-dom"/>
    <property type="match status" value="1"/>
</dbReference>
<dbReference type="Gene3D" id="3.30.300.30">
    <property type="match status" value="1"/>
</dbReference>
<dbReference type="EMBL" id="NMUL01000010">
    <property type="protein sequence ID" value="OXM68558.1"/>
    <property type="molecule type" value="Genomic_DNA"/>
</dbReference>
<organism evidence="4 5">
    <name type="scientific">Amycolatopsis vastitatis</name>
    <dbReference type="NCBI Taxonomy" id="1905142"/>
    <lineage>
        <taxon>Bacteria</taxon>
        <taxon>Bacillati</taxon>
        <taxon>Actinomycetota</taxon>
        <taxon>Actinomycetes</taxon>
        <taxon>Pseudonocardiales</taxon>
        <taxon>Pseudonocardiaceae</taxon>
        <taxon>Amycolatopsis</taxon>
    </lineage>
</organism>
<keyword evidence="5" id="KW-1185">Reference proteome</keyword>
<evidence type="ECO:0000313" key="5">
    <source>
        <dbReference type="Proteomes" id="UP000215199"/>
    </source>
</evidence>
<proteinExistence type="predicted"/>
<comment type="caution">
    <text evidence="4">The sequence shown here is derived from an EMBL/GenBank/DDBJ whole genome shotgun (WGS) entry which is preliminary data.</text>
</comment>
<evidence type="ECO:0000259" key="2">
    <source>
        <dbReference type="Pfam" id="PF00501"/>
    </source>
</evidence>
<dbReference type="GO" id="GO:0044550">
    <property type="term" value="P:secondary metabolite biosynthetic process"/>
    <property type="evidence" value="ECO:0007669"/>
    <property type="project" value="TreeGrafter"/>
</dbReference>
<dbReference type="SUPFAM" id="SSF56801">
    <property type="entry name" value="Acetyl-CoA synthetase-like"/>
    <property type="match status" value="1"/>
</dbReference>
<evidence type="ECO:0000256" key="1">
    <source>
        <dbReference type="SAM" id="MobiDB-lite"/>
    </source>
</evidence>
<feature type="domain" description="AMP-binding enzyme C-terminal" evidence="3">
    <location>
        <begin position="394"/>
        <end position="467"/>
    </location>
</feature>
<feature type="domain" description="AMP-dependent synthetase/ligase" evidence="2">
    <location>
        <begin position="6"/>
        <end position="349"/>
    </location>
</feature>
<dbReference type="Gene3D" id="3.40.50.12780">
    <property type="entry name" value="N-terminal domain of ligase-like"/>
    <property type="match status" value="1"/>
</dbReference>
<dbReference type="InterPro" id="IPR025110">
    <property type="entry name" value="AMP-bd_C"/>
</dbReference>
<dbReference type="InterPro" id="IPR045851">
    <property type="entry name" value="AMP-bd_C_sf"/>
</dbReference>
<dbReference type="InterPro" id="IPR020459">
    <property type="entry name" value="AMP-binding"/>
</dbReference>
<dbReference type="PROSITE" id="PS00455">
    <property type="entry name" value="AMP_BINDING"/>
    <property type="match status" value="1"/>
</dbReference>
<dbReference type="InterPro" id="IPR010071">
    <property type="entry name" value="AA_adenyl_dom"/>
</dbReference>
<reference evidence="5" key="1">
    <citation type="submission" date="2017-07" db="EMBL/GenBank/DDBJ databases">
        <title>Comparative genome mining reveals phylogenetic distribution patterns of secondary metabolites in Amycolatopsis.</title>
        <authorList>
            <person name="Adamek M."/>
            <person name="Alanjary M."/>
            <person name="Sales-Ortells H."/>
            <person name="Goodfellow M."/>
            <person name="Bull A.T."/>
            <person name="Kalinowski J."/>
            <person name="Ziemert N."/>
        </authorList>
    </citation>
    <scope>NUCLEOTIDE SEQUENCE [LARGE SCALE GENOMIC DNA]</scope>
    <source>
        <strain evidence="5">H5</strain>
    </source>
</reference>
<dbReference type="GO" id="GO:0005737">
    <property type="term" value="C:cytoplasm"/>
    <property type="evidence" value="ECO:0007669"/>
    <property type="project" value="TreeGrafter"/>
</dbReference>
<gene>
    <name evidence="4" type="ORF">CF165_13115</name>
</gene>
<dbReference type="InterPro" id="IPR000873">
    <property type="entry name" value="AMP-dep_synth/lig_dom"/>
</dbReference>
<dbReference type="PANTHER" id="PTHR45527:SF1">
    <property type="entry name" value="FATTY ACID SYNTHASE"/>
    <property type="match status" value="1"/>
</dbReference>
<evidence type="ECO:0000259" key="3">
    <source>
        <dbReference type="Pfam" id="PF13193"/>
    </source>
</evidence>
<evidence type="ECO:0000313" key="4">
    <source>
        <dbReference type="EMBL" id="OXM68558.1"/>
    </source>
</evidence>
<dbReference type="OrthoDB" id="3243414at2"/>
<dbReference type="Pfam" id="PF13193">
    <property type="entry name" value="AMP-binding_C"/>
    <property type="match status" value="1"/>
</dbReference>
<dbReference type="InterPro" id="IPR042099">
    <property type="entry name" value="ANL_N_sf"/>
</dbReference>
<dbReference type="Pfam" id="PF00501">
    <property type="entry name" value="AMP-binding"/>
    <property type="match status" value="1"/>
</dbReference>
<feature type="region of interest" description="Disordered" evidence="1">
    <location>
        <begin position="478"/>
        <end position="498"/>
    </location>
</feature>
<dbReference type="PRINTS" id="PR00154">
    <property type="entry name" value="AMPBINDING"/>
</dbReference>
<dbReference type="GO" id="GO:0043041">
    <property type="term" value="P:amino acid activation for nonribosomal peptide biosynthetic process"/>
    <property type="evidence" value="ECO:0007669"/>
    <property type="project" value="TreeGrafter"/>
</dbReference>
<dbReference type="GO" id="GO:0016874">
    <property type="term" value="F:ligase activity"/>
    <property type="evidence" value="ECO:0007669"/>
    <property type="project" value="UniProtKB-KW"/>
</dbReference>